<organism evidence="1 2">
    <name type="scientific">Brassica napus</name>
    <name type="common">Rape</name>
    <dbReference type="NCBI Taxonomy" id="3708"/>
    <lineage>
        <taxon>Eukaryota</taxon>
        <taxon>Viridiplantae</taxon>
        <taxon>Streptophyta</taxon>
        <taxon>Embryophyta</taxon>
        <taxon>Tracheophyta</taxon>
        <taxon>Spermatophyta</taxon>
        <taxon>Magnoliopsida</taxon>
        <taxon>eudicotyledons</taxon>
        <taxon>Gunneridae</taxon>
        <taxon>Pentapetalae</taxon>
        <taxon>rosids</taxon>
        <taxon>malvids</taxon>
        <taxon>Brassicales</taxon>
        <taxon>Brassicaceae</taxon>
        <taxon>Brassiceae</taxon>
        <taxon>Brassica</taxon>
    </lineage>
</organism>
<protein>
    <recommendedName>
        <fullName evidence="3">Peptidase C1A papain C-terminal domain-containing protein</fullName>
    </recommendedName>
</protein>
<evidence type="ECO:0000313" key="1">
    <source>
        <dbReference type="EMBL" id="KAH0887022.1"/>
    </source>
</evidence>
<keyword evidence="2" id="KW-1185">Reference proteome</keyword>
<dbReference type="Gene3D" id="3.90.70.10">
    <property type="entry name" value="Cysteine proteinases"/>
    <property type="match status" value="1"/>
</dbReference>
<dbReference type="Proteomes" id="UP000824890">
    <property type="component" value="Unassembled WGS sequence"/>
</dbReference>
<gene>
    <name evidence="1" type="ORF">HID58_063118</name>
</gene>
<comment type="caution">
    <text evidence="1">The sequence shown here is derived from an EMBL/GenBank/DDBJ whole genome shotgun (WGS) entry which is preliminary data.</text>
</comment>
<dbReference type="EMBL" id="JAGKQM010000014">
    <property type="protein sequence ID" value="KAH0887022.1"/>
    <property type="molecule type" value="Genomic_DNA"/>
</dbReference>
<evidence type="ECO:0000313" key="2">
    <source>
        <dbReference type="Proteomes" id="UP000824890"/>
    </source>
</evidence>
<dbReference type="SUPFAM" id="SSF54001">
    <property type="entry name" value="Cysteine proteinases"/>
    <property type="match status" value="1"/>
</dbReference>
<name>A0ABQ8A3F0_BRANA</name>
<sequence>MTSINTSLALRFLSTESPNATLPVLRFRLRLEAREAQVTGFFTSKCAQFKEDKTMEEAGESSEPQLANVLNEIIKVVDPDLQPLVADVLQIVPKEILLDMIRFTPESEIRIIECLSKENGSTKRVRYASWMKRQLIPEFLKGLKWKDLMRAVVDQKEHDVCWAIVVAELIRALRQIDGRDADVNIRYSAQELIDFVDPEQRRVERKKEHYCYPLNLTKEDRPFSGCPRDVPDLTPSSQLGYIKDFVRLNKIDELWPFFNLSTKILGKRYIVALSVKILNSDICIMHAVSLVDVGEENGEKYVLARTSHGMKFGDDGHIKISLEVVILYIPIPGENVDENAKKYFSKPRSLVGRFSYPRLLTEAEEEIQKKIHQDKQIPCDEMEL</sequence>
<dbReference type="InterPro" id="IPR038765">
    <property type="entry name" value="Papain-like_cys_pep_sf"/>
</dbReference>
<accession>A0ABQ8A3F0</accession>
<proteinExistence type="predicted"/>
<evidence type="ECO:0008006" key="3">
    <source>
        <dbReference type="Google" id="ProtNLM"/>
    </source>
</evidence>
<reference evidence="1 2" key="1">
    <citation type="submission" date="2021-05" db="EMBL/GenBank/DDBJ databases">
        <title>Genome Assembly of Synthetic Allotetraploid Brassica napus Reveals Homoeologous Exchanges between Subgenomes.</title>
        <authorList>
            <person name="Davis J.T."/>
        </authorList>
    </citation>
    <scope>NUCLEOTIDE SEQUENCE [LARGE SCALE GENOMIC DNA]</scope>
    <source>
        <strain evidence="2">cv. Da-Ae</strain>
        <tissue evidence="1">Seedling</tissue>
    </source>
</reference>